<evidence type="ECO:0000313" key="2">
    <source>
        <dbReference type="EMBL" id="QIL49915.1"/>
    </source>
</evidence>
<gene>
    <name evidence="2" type="ORF">G7084_00385</name>
</gene>
<keyword evidence="1" id="KW-0472">Membrane</keyword>
<keyword evidence="1" id="KW-0812">Transmembrane</keyword>
<sequence>MIKFKRYCKNILIGLAIAGFVVLISLNNYVLMGTVLIIVLIFLSVFLYMRWILPELEQEIEMD</sequence>
<evidence type="ECO:0000313" key="3">
    <source>
        <dbReference type="Proteomes" id="UP000500741"/>
    </source>
</evidence>
<dbReference type="RefSeq" id="WP_166009009.1">
    <property type="nucleotide sequence ID" value="NZ_CP049888.1"/>
</dbReference>
<feature type="transmembrane region" description="Helical" evidence="1">
    <location>
        <begin position="7"/>
        <end position="26"/>
    </location>
</feature>
<evidence type="ECO:0000256" key="1">
    <source>
        <dbReference type="SAM" id="Phobius"/>
    </source>
</evidence>
<proteinExistence type="predicted"/>
<dbReference type="Proteomes" id="UP000500741">
    <property type="component" value="Chromosome"/>
</dbReference>
<dbReference type="AlphaFoldDB" id="A0A6G8AY81"/>
<keyword evidence="3" id="KW-1185">Reference proteome</keyword>
<dbReference type="KEGG" id="wco:G7084_00385"/>
<organism evidence="2 3">
    <name type="scientific">Weissella coleopterorum</name>
    <dbReference type="NCBI Taxonomy" id="2714949"/>
    <lineage>
        <taxon>Bacteria</taxon>
        <taxon>Bacillati</taxon>
        <taxon>Bacillota</taxon>
        <taxon>Bacilli</taxon>
        <taxon>Lactobacillales</taxon>
        <taxon>Lactobacillaceae</taxon>
        <taxon>Weissella</taxon>
    </lineage>
</organism>
<accession>A0A6G8AY81</accession>
<reference evidence="2 3" key="1">
    <citation type="submission" date="2020-03" db="EMBL/GenBank/DDBJ databases">
        <title>Weissella sp. nov., isolated from Cybister lewisianus.</title>
        <authorList>
            <person name="Hyun D.-W."/>
            <person name="Bae J.-W."/>
        </authorList>
    </citation>
    <scope>NUCLEOTIDE SEQUENCE [LARGE SCALE GENOMIC DNA]</scope>
    <source>
        <strain evidence="2 3">HDW19</strain>
    </source>
</reference>
<name>A0A6G8AY81_9LACO</name>
<protein>
    <submittedName>
        <fullName evidence="2">Uncharacterized protein</fullName>
    </submittedName>
</protein>
<feature type="transmembrane region" description="Helical" evidence="1">
    <location>
        <begin position="32"/>
        <end position="53"/>
    </location>
</feature>
<keyword evidence="1" id="KW-1133">Transmembrane helix</keyword>
<dbReference type="EMBL" id="CP049888">
    <property type="protein sequence ID" value="QIL49915.1"/>
    <property type="molecule type" value="Genomic_DNA"/>
</dbReference>